<keyword evidence="3" id="KW-1133">Transmembrane helix</keyword>
<feature type="region of interest" description="Disordered" evidence="2">
    <location>
        <begin position="843"/>
        <end position="920"/>
    </location>
</feature>
<feature type="compositionally biased region" description="Low complexity" evidence="2">
    <location>
        <begin position="897"/>
        <end position="908"/>
    </location>
</feature>
<feature type="region of interest" description="Disordered" evidence="2">
    <location>
        <begin position="1"/>
        <end position="109"/>
    </location>
</feature>
<evidence type="ECO:0000256" key="2">
    <source>
        <dbReference type="SAM" id="MobiDB-lite"/>
    </source>
</evidence>
<feature type="transmembrane region" description="Helical" evidence="3">
    <location>
        <begin position="194"/>
        <end position="216"/>
    </location>
</feature>
<evidence type="ECO:0000256" key="3">
    <source>
        <dbReference type="SAM" id="Phobius"/>
    </source>
</evidence>
<feature type="coiled-coil region" evidence="1">
    <location>
        <begin position="694"/>
        <end position="770"/>
    </location>
</feature>
<gene>
    <name evidence="4" type="ORF">PVAG01_04467</name>
</gene>
<sequence>MKPKKQAVAANHRDTRHENGLVGPGKRVQKQKSNGKLANGHTKDSVPSTPPHPGTPPRVLNGHVRPSTDCTADLKMVVESQRRPSVGSYQESSSSESYQNAPSISVSHENHRRIDVNSAKNPAVHRDAGPLGLALTVLRSCPLGDTIAILIVLLQLPPTFLSIVHLLFATLTFVPPSTSPNSALNFTDIFEGTIGTPSVATIIAIDFLVLLIWILLWSPLQDLLLDLAQSVISLTLGGGTSGQRGSINNVLVCLGVIGVSHYARNGDNGKQTSLGAFLSSSRELLGSTDLDDPLEPPPNHLKKTSSAHGWIRSVLAIHILTQGLVRYIRDWYVRRERRDSSAAAIGDPEAANGALLASINDSSSTDLQLPAEENAISTAISHGVVTNKKKRKQSAQVRIRQPLWAALASTKVVMVKEYETSHAAAESVGANAKGIEDLGNAPFTAEADQVWITYVGFDEVCFSTSYFPAYNPQSSEKKGIDSSGVDKTKPFYVRVNKTLWQPTRITGTIHPDESAGQDTRWSGEIFGLAPMSSYEFDFVSTDDDSIIFSTSVRTLQAPTTDLTAATLSPNTQVQGRPGSPTTTLRTSIASSEAKLNEERARQKRERKDQRAKINSSRKEIDRIISNIASSGGNDDRLRQKVLQSKLHMKQAEDALAQLASQIESLETVPTDDSSEWKYEKEAFQSQRDLHKQSRQDYNNAKSAAERDIQALTNEVAALQQKRERMQGRIAKLNGEHERITDANAKGLDEAQRKAREREAKEVERANLENLYIQRSQDLTAEIQEIDATCQHSYNLINSLQEALYVSQSPSAALINPQNPYDIPEGNMVLNNYSPWNPPPPFYPGTTYAPTNNHGTRTRGRSSSMLSDISGFTDFDDSQQFLPPFGEIGQERQRSEDTSSSSSSDPRSPVVGTIGPTKIDPGSMCVKGSAAVVALE</sequence>
<keyword evidence="3" id="KW-0472">Membrane</keyword>
<dbReference type="EMBL" id="JBFCZG010000003">
    <property type="protein sequence ID" value="KAL3425186.1"/>
    <property type="molecule type" value="Genomic_DNA"/>
</dbReference>
<name>A0ABR4PPH1_9HELO</name>
<feature type="compositionally biased region" description="Low complexity" evidence="2">
    <location>
        <begin position="88"/>
        <end position="99"/>
    </location>
</feature>
<organism evidence="4 5">
    <name type="scientific">Phlyctema vagabunda</name>
    <dbReference type="NCBI Taxonomy" id="108571"/>
    <lineage>
        <taxon>Eukaryota</taxon>
        <taxon>Fungi</taxon>
        <taxon>Dikarya</taxon>
        <taxon>Ascomycota</taxon>
        <taxon>Pezizomycotina</taxon>
        <taxon>Leotiomycetes</taxon>
        <taxon>Helotiales</taxon>
        <taxon>Dermateaceae</taxon>
        <taxon>Phlyctema</taxon>
    </lineage>
</organism>
<keyword evidence="3" id="KW-0812">Transmembrane</keyword>
<evidence type="ECO:0000313" key="4">
    <source>
        <dbReference type="EMBL" id="KAL3425186.1"/>
    </source>
</evidence>
<evidence type="ECO:0000256" key="1">
    <source>
        <dbReference type="SAM" id="Coils"/>
    </source>
</evidence>
<dbReference type="Proteomes" id="UP001629113">
    <property type="component" value="Unassembled WGS sequence"/>
</dbReference>
<comment type="caution">
    <text evidence="4">The sequence shown here is derived from an EMBL/GenBank/DDBJ whole genome shotgun (WGS) entry which is preliminary data.</text>
</comment>
<protein>
    <submittedName>
        <fullName evidence="4">Ubiquitination network signaling protein</fullName>
    </submittedName>
</protein>
<proteinExistence type="predicted"/>
<evidence type="ECO:0000313" key="5">
    <source>
        <dbReference type="Proteomes" id="UP001629113"/>
    </source>
</evidence>
<accession>A0ABR4PPH1</accession>
<feature type="compositionally biased region" description="Basic and acidic residues" evidence="2">
    <location>
        <begin position="594"/>
        <end position="617"/>
    </location>
</feature>
<keyword evidence="5" id="KW-1185">Reference proteome</keyword>
<feature type="compositionally biased region" description="Polar residues" evidence="2">
    <location>
        <begin position="563"/>
        <end position="590"/>
    </location>
</feature>
<feature type="region of interest" description="Disordered" evidence="2">
    <location>
        <begin position="563"/>
        <end position="617"/>
    </location>
</feature>
<keyword evidence="1" id="KW-0175">Coiled coil</keyword>
<reference evidence="4 5" key="1">
    <citation type="submission" date="2024-06" db="EMBL/GenBank/DDBJ databases">
        <title>Complete genome of Phlyctema vagabunda strain 19-DSS-EL-015.</title>
        <authorList>
            <person name="Fiorenzani C."/>
        </authorList>
    </citation>
    <scope>NUCLEOTIDE SEQUENCE [LARGE SCALE GENOMIC DNA]</scope>
    <source>
        <strain evidence="4 5">19-DSS-EL-015</strain>
    </source>
</reference>